<evidence type="ECO:0000256" key="1">
    <source>
        <dbReference type="SAM" id="Phobius"/>
    </source>
</evidence>
<evidence type="ECO:0000313" key="4">
    <source>
        <dbReference type="Proteomes" id="UP000813420"/>
    </source>
</evidence>
<dbReference type="InterPro" id="IPR005182">
    <property type="entry name" value="YdbS-like_PH"/>
</dbReference>
<dbReference type="Proteomes" id="UP000813420">
    <property type="component" value="Unassembled WGS sequence"/>
</dbReference>
<reference evidence="3" key="1">
    <citation type="journal article" date="2021" name="PeerJ">
        <title>Extensive microbial diversity within the chicken gut microbiome revealed by metagenomics and culture.</title>
        <authorList>
            <person name="Gilroy R."/>
            <person name="Ravi A."/>
            <person name="Getino M."/>
            <person name="Pursley I."/>
            <person name="Horton D.L."/>
            <person name="Alikhan N.F."/>
            <person name="Baker D."/>
            <person name="Gharbi K."/>
            <person name="Hall N."/>
            <person name="Watson M."/>
            <person name="Adriaenssens E.M."/>
            <person name="Foster-Nyarko E."/>
            <person name="Jarju S."/>
            <person name="Secka A."/>
            <person name="Antonio M."/>
            <person name="Oren A."/>
            <person name="Chaudhuri R.R."/>
            <person name="La Ragione R."/>
            <person name="Hildebrand F."/>
            <person name="Pallen M.J."/>
        </authorList>
    </citation>
    <scope>NUCLEOTIDE SEQUENCE</scope>
    <source>
        <strain evidence="3">USAMLcec4-12693</strain>
    </source>
</reference>
<dbReference type="PANTHER" id="PTHR34473:SF2">
    <property type="entry name" value="UPF0699 TRANSMEMBRANE PROTEIN YDBT"/>
    <property type="match status" value="1"/>
</dbReference>
<dbReference type="PANTHER" id="PTHR34473">
    <property type="entry name" value="UPF0699 TRANSMEMBRANE PROTEIN YDBS"/>
    <property type="match status" value="1"/>
</dbReference>
<feature type="transmembrane region" description="Helical" evidence="1">
    <location>
        <begin position="12"/>
        <end position="36"/>
    </location>
</feature>
<evidence type="ECO:0000313" key="3">
    <source>
        <dbReference type="EMBL" id="HJH50508.1"/>
    </source>
</evidence>
<organism evidence="3 4">
    <name type="scientific">Merdimonas faecis</name>
    <dbReference type="NCBI Taxonomy" id="1653435"/>
    <lineage>
        <taxon>Bacteria</taxon>
        <taxon>Bacillati</taxon>
        <taxon>Bacillota</taxon>
        <taxon>Clostridia</taxon>
        <taxon>Lachnospirales</taxon>
        <taxon>Lachnospiraceae</taxon>
        <taxon>Merdimonas</taxon>
    </lineage>
</organism>
<keyword evidence="1" id="KW-0812">Transmembrane</keyword>
<keyword evidence="1" id="KW-1133">Transmembrane helix</keyword>
<dbReference type="Pfam" id="PF03703">
    <property type="entry name" value="bPH_2"/>
    <property type="match status" value="1"/>
</dbReference>
<comment type="caution">
    <text evidence="3">The sequence shown here is derived from an EMBL/GenBank/DDBJ whole genome shotgun (WGS) entry which is preliminary data.</text>
</comment>
<dbReference type="EMBL" id="DYXE01000081">
    <property type="protein sequence ID" value="HJH50508.1"/>
    <property type="molecule type" value="Genomic_DNA"/>
</dbReference>
<evidence type="ECO:0000259" key="2">
    <source>
        <dbReference type="Pfam" id="PF03703"/>
    </source>
</evidence>
<feature type="domain" description="YdbS-like PH" evidence="2">
    <location>
        <begin position="68"/>
        <end position="143"/>
    </location>
</feature>
<sequence length="163" mass="18567">MNYEKLSRQALKCMYVATAAGSILTLAILGAVNYFIFFPKDLDIAKSASLAAALLILINMLVSPYFRYHRYRYRIDKECIDIHEGYLFTKRNIVPIERLHKLQTTKGPIDQFFGVSTVVVTTAGGDVAIRLLDEKKAEEIADSLRHRINQIVTEQRSDYGNTY</sequence>
<reference evidence="3" key="2">
    <citation type="submission" date="2021-09" db="EMBL/GenBank/DDBJ databases">
        <authorList>
            <person name="Gilroy R."/>
        </authorList>
    </citation>
    <scope>NUCLEOTIDE SEQUENCE</scope>
    <source>
        <strain evidence="3">USAMLcec4-12693</strain>
    </source>
</reference>
<dbReference type="RefSeq" id="WP_270643541.1">
    <property type="nucleotide sequence ID" value="NZ_CAKNNN010000030.1"/>
</dbReference>
<keyword evidence="1" id="KW-0472">Membrane</keyword>
<proteinExistence type="predicted"/>
<dbReference type="AlphaFoldDB" id="A0A9D3AK65"/>
<feature type="transmembrane region" description="Helical" evidence="1">
    <location>
        <begin position="48"/>
        <end position="68"/>
    </location>
</feature>
<accession>A0A9D3AK65</accession>
<name>A0A9D3AK65_9FIRM</name>
<protein>
    <submittedName>
        <fullName evidence="3">PH domain-containing protein</fullName>
    </submittedName>
</protein>
<gene>
    <name evidence="3" type="ORF">K8V39_09620</name>
</gene>